<dbReference type="OrthoDB" id="27234at10239"/>
<evidence type="ECO:0000256" key="10">
    <source>
        <dbReference type="SAM" id="Phobius"/>
    </source>
</evidence>
<dbReference type="InterPro" id="IPR009175">
    <property type="entry name" value="Poxvirus_I2"/>
</dbReference>
<evidence type="ECO:0000256" key="2">
    <source>
        <dbReference type="ARBA" id="ARBA00004381"/>
    </source>
</evidence>
<protein>
    <submittedName>
        <fullName evidence="11">Virion membrane component, involved in entry</fullName>
    </submittedName>
</protein>
<evidence type="ECO:0000256" key="3">
    <source>
        <dbReference type="ARBA" id="ARBA00022595"/>
    </source>
</evidence>
<keyword evidence="5" id="KW-0946">Virion</keyword>
<dbReference type="KEGG" id="vg:18158397"/>
<evidence type="ECO:0000313" key="11">
    <source>
        <dbReference type="EMBL" id="CCD83220.1"/>
    </source>
</evidence>
<dbReference type="GeneID" id="18158397"/>
<evidence type="ECO:0000256" key="6">
    <source>
        <dbReference type="ARBA" id="ARBA00022921"/>
    </source>
</evidence>
<feature type="transmembrane region" description="Helical" evidence="10">
    <location>
        <begin position="48"/>
        <end position="67"/>
    </location>
</feature>
<evidence type="ECO:0000256" key="9">
    <source>
        <dbReference type="ARBA" id="ARBA00023296"/>
    </source>
</evidence>
<gene>
    <name evidence="11" type="primary">I2L</name>
    <name evidence="11" type="ORF">SQPV_0370</name>
</gene>
<sequence>MDKLCAAVFGVFISSSEEDLDGFVDVVTAVLADKPVRKGPAGDSWLPYLLIGLAVLIGVIAVMVYAVPWKSRIQN</sequence>
<evidence type="ECO:0000256" key="8">
    <source>
        <dbReference type="ARBA" id="ARBA00023136"/>
    </source>
</evidence>
<dbReference type="EMBL" id="HE601899">
    <property type="protein sequence ID" value="CCD83220.1"/>
    <property type="molecule type" value="Genomic_DNA"/>
</dbReference>
<evidence type="ECO:0000256" key="5">
    <source>
        <dbReference type="ARBA" id="ARBA00022844"/>
    </source>
</evidence>
<keyword evidence="3" id="KW-1162">Viral penetration into host cytoplasm</keyword>
<keyword evidence="8 10" id="KW-0472">Membrane</keyword>
<keyword evidence="9" id="KW-1160">Virus entry into host cell</keyword>
<comment type="function">
    <text evidence="1">Late protein which probably plays a role in virus entry into the host cell.</text>
</comment>
<keyword evidence="6" id="KW-0426">Late protein</keyword>
<evidence type="ECO:0000256" key="1">
    <source>
        <dbReference type="ARBA" id="ARBA00004101"/>
    </source>
</evidence>
<name>U3UBI1_9POXV</name>
<keyword evidence="4 10" id="KW-0812">Transmembrane</keyword>
<dbReference type="RefSeq" id="YP_008658462.1">
    <property type="nucleotide sequence ID" value="NC_022563.1"/>
</dbReference>
<dbReference type="PIRSF" id="PIRSF003766">
    <property type="entry name" value="VAC_I2L"/>
    <property type="match status" value="1"/>
</dbReference>
<dbReference type="Proteomes" id="UP000144311">
    <property type="component" value="Segment"/>
</dbReference>
<keyword evidence="12" id="KW-1185">Reference proteome</keyword>
<comment type="subcellular location">
    <subcellularLocation>
        <location evidence="2">Virion membrane</location>
        <topology evidence="2">Single-pass membrane protein</topology>
    </subcellularLocation>
</comment>
<evidence type="ECO:0000256" key="4">
    <source>
        <dbReference type="ARBA" id="ARBA00022692"/>
    </source>
</evidence>
<organism evidence="11 12">
    <name type="scientific">Squirrelpox virus</name>
    <dbReference type="NCBI Taxonomy" id="240426"/>
    <lineage>
        <taxon>Viruses</taxon>
        <taxon>Varidnaviria</taxon>
        <taxon>Bamfordvirae</taxon>
        <taxon>Nucleocytoviricota</taxon>
        <taxon>Pokkesviricetes</taxon>
        <taxon>Chitovirales</taxon>
        <taxon>Poxviridae</taxon>
        <taxon>Chordopoxvirinae</taxon>
        <taxon>Sciuripoxvirus</taxon>
        <taxon>Sciuripoxvirus squirrelpox</taxon>
    </lineage>
</organism>
<reference evidence="11 12" key="2">
    <citation type="submission" date="2013-10" db="EMBL/GenBank/DDBJ databases">
        <title>The genome of epidemic Squirrel Poxvirus reveals novel virulence genes.</title>
        <authorList>
            <person name="Darby A.C."/>
            <person name="McInnes C.J."/>
            <person name="Kjaer K.H."/>
            <person name="Wood A.R."/>
            <person name="Hughes M."/>
            <person name="Martensen P.M."/>
            <person name="Radford A.D."/>
            <person name="Hall N."/>
            <person name="Chantrey J."/>
        </authorList>
    </citation>
    <scope>NUCLEOTIDE SEQUENCE [LARGE SCALE GENOMIC DNA]</scope>
    <source>
        <strain evidence="11">Red squirrel UK</strain>
    </source>
</reference>
<dbReference type="GO" id="GO:0055036">
    <property type="term" value="C:virion membrane"/>
    <property type="evidence" value="ECO:0007669"/>
    <property type="project" value="UniProtKB-SubCell"/>
</dbReference>
<keyword evidence="7 10" id="KW-1133">Transmembrane helix</keyword>
<proteinExistence type="predicted"/>
<reference evidence="11 12" key="1">
    <citation type="submission" date="2011-10" db="EMBL/GenBank/DDBJ databases">
        <authorList>
            <person name="Darby A."/>
        </authorList>
    </citation>
    <scope>NUCLEOTIDE SEQUENCE [LARGE SCALE GENOMIC DNA]</scope>
    <source>
        <strain evidence="11">Red squirrel UK</strain>
    </source>
</reference>
<dbReference type="Pfam" id="PF12575">
    <property type="entry name" value="Pox_EPC_I2-L1"/>
    <property type="match status" value="1"/>
</dbReference>
<evidence type="ECO:0000256" key="7">
    <source>
        <dbReference type="ARBA" id="ARBA00022989"/>
    </source>
</evidence>
<accession>U3UBI1</accession>
<dbReference type="GO" id="GO:0046718">
    <property type="term" value="P:symbiont entry into host cell"/>
    <property type="evidence" value="ECO:0007669"/>
    <property type="project" value="UniProtKB-KW"/>
</dbReference>
<evidence type="ECO:0000313" key="12">
    <source>
        <dbReference type="Proteomes" id="UP000144311"/>
    </source>
</evidence>